<dbReference type="GO" id="GO:0070072">
    <property type="term" value="P:vacuolar proton-transporting V-type ATPase complex assembly"/>
    <property type="evidence" value="ECO:0007669"/>
    <property type="project" value="InterPro"/>
</dbReference>
<feature type="transmembrane region" description="Helical" evidence="6">
    <location>
        <begin position="20"/>
        <end position="40"/>
    </location>
</feature>
<keyword evidence="5" id="KW-0968">Cytoplasmic vesicle</keyword>
<evidence type="ECO:0000256" key="6">
    <source>
        <dbReference type="SAM" id="Phobius"/>
    </source>
</evidence>
<accession>A0AAD4BA56</accession>
<dbReference type="GO" id="GO:0031410">
    <property type="term" value="C:cytoplasmic vesicle"/>
    <property type="evidence" value="ECO:0007669"/>
    <property type="project" value="UniProtKB-KW"/>
</dbReference>
<evidence type="ECO:0000313" key="9">
    <source>
        <dbReference type="Proteomes" id="UP001194468"/>
    </source>
</evidence>
<dbReference type="InterPro" id="IPR019013">
    <property type="entry name" value="Vma21"/>
</dbReference>
<reference evidence="7" key="1">
    <citation type="submission" date="2019-10" db="EMBL/GenBank/DDBJ databases">
        <authorList>
            <consortium name="DOE Joint Genome Institute"/>
            <person name="Kuo A."/>
            <person name="Miyauchi S."/>
            <person name="Kiss E."/>
            <person name="Drula E."/>
            <person name="Kohler A."/>
            <person name="Sanchez-Garcia M."/>
            <person name="Andreopoulos B."/>
            <person name="Barry K.W."/>
            <person name="Bonito G."/>
            <person name="Buee M."/>
            <person name="Carver A."/>
            <person name="Chen C."/>
            <person name="Cichocki N."/>
            <person name="Clum A."/>
            <person name="Culley D."/>
            <person name="Crous P.W."/>
            <person name="Fauchery L."/>
            <person name="Girlanda M."/>
            <person name="Hayes R."/>
            <person name="Keri Z."/>
            <person name="LaButti K."/>
            <person name="Lipzen A."/>
            <person name="Lombard V."/>
            <person name="Magnuson J."/>
            <person name="Maillard F."/>
            <person name="Morin E."/>
            <person name="Murat C."/>
            <person name="Nolan M."/>
            <person name="Ohm R."/>
            <person name="Pangilinan J."/>
            <person name="Pereira M."/>
            <person name="Perotto S."/>
            <person name="Peter M."/>
            <person name="Riley R."/>
            <person name="Sitrit Y."/>
            <person name="Stielow B."/>
            <person name="Szollosi G."/>
            <person name="Zifcakova L."/>
            <person name="Stursova M."/>
            <person name="Spatafora J.W."/>
            <person name="Tedersoo L."/>
            <person name="Vaario L.-M."/>
            <person name="Yamada A."/>
            <person name="Yan M."/>
            <person name="Wang P."/>
            <person name="Xu J."/>
            <person name="Bruns T."/>
            <person name="Baldrian P."/>
            <person name="Vilgalys R."/>
            <person name="Henrissat B."/>
            <person name="Grigoriev I.V."/>
            <person name="Hibbett D."/>
            <person name="Nagy L.G."/>
            <person name="Martin F.M."/>
        </authorList>
    </citation>
    <scope>NUCLEOTIDE SEQUENCE</scope>
    <source>
        <strain evidence="7">BED1</strain>
    </source>
</reference>
<keyword evidence="9" id="KW-1185">Reference proteome</keyword>
<evidence type="ECO:0000256" key="2">
    <source>
        <dbReference type="ARBA" id="ARBA00022824"/>
    </source>
</evidence>
<evidence type="ECO:0000256" key="3">
    <source>
        <dbReference type="ARBA" id="ARBA00022989"/>
    </source>
</evidence>
<gene>
    <name evidence="8" type="ORF">L210DRAFT_3639523</name>
    <name evidence="7" type="ORF">L210DRAFT_3659038</name>
</gene>
<keyword evidence="1 6" id="KW-0812">Transmembrane</keyword>
<keyword evidence="3 6" id="KW-1133">Transmembrane helix</keyword>
<evidence type="ECO:0000256" key="1">
    <source>
        <dbReference type="ARBA" id="ARBA00022692"/>
    </source>
</evidence>
<reference evidence="7" key="2">
    <citation type="journal article" date="2020" name="Nat. Commun.">
        <title>Large-scale genome sequencing of mycorrhizal fungi provides insights into the early evolution of symbiotic traits.</title>
        <authorList>
            <person name="Miyauchi S."/>
            <person name="Kiss E."/>
            <person name="Kuo A."/>
            <person name="Drula E."/>
            <person name="Kohler A."/>
            <person name="Sanchez-Garcia M."/>
            <person name="Morin E."/>
            <person name="Andreopoulos B."/>
            <person name="Barry K.W."/>
            <person name="Bonito G."/>
            <person name="Buee M."/>
            <person name="Carver A."/>
            <person name="Chen C."/>
            <person name="Cichocki N."/>
            <person name="Clum A."/>
            <person name="Culley D."/>
            <person name="Crous P.W."/>
            <person name="Fauchery L."/>
            <person name="Girlanda M."/>
            <person name="Hayes R.D."/>
            <person name="Keri Z."/>
            <person name="LaButti K."/>
            <person name="Lipzen A."/>
            <person name="Lombard V."/>
            <person name="Magnuson J."/>
            <person name="Maillard F."/>
            <person name="Murat C."/>
            <person name="Nolan M."/>
            <person name="Ohm R.A."/>
            <person name="Pangilinan J."/>
            <person name="Pereira M.F."/>
            <person name="Perotto S."/>
            <person name="Peter M."/>
            <person name="Pfister S."/>
            <person name="Riley R."/>
            <person name="Sitrit Y."/>
            <person name="Stielow J.B."/>
            <person name="Szollosi G."/>
            <person name="Zifcakova L."/>
            <person name="Stursova M."/>
            <person name="Spatafora J.W."/>
            <person name="Tedersoo L."/>
            <person name="Vaario L.M."/>
            <person name="Yamada A."/>
            <person name="Yan M."/>
            <person name="Wang P."/>
            <person name="Xu J."/>
            <person name="Bruns T."/>
            <person name="Baldrian P."/>
            <person name="Vilgalys R."/>
            <person name="Dunand C."/>
            <person name="Henrissat B."/>
            <person name="Grigoriev I.V."/>
            <person name="Hibbett D."/>
            <person name="Nagy L.G."/>
            <person name="Martin F.M."/>
        </authorList>
    </citation>
    <scope>NUCLEOTIDE SEQUENCE</scope>
    <source>
        <strain evidence="7">BED1</strain>
    </source>
</reference>
<dbReference type="Pfam" id="PF09446">
    <property type="entry name" value="VMA21"/>
    <property type="match status" value="1"/>
</dbReference>
<sequence>MSNQSTAADVTAQAASRGALIKLLLFAATLAILPISSYFISLRYMWGGNHTYAAITAVVAANLVLVAYIVTSILEDRMSLEEAEGKKLAETKKHR</sequence>
<dbReference type="AlphaFoldDB" id="A0AAD4BA56"/>
<protein>
    <recommendedName>
        <fullName evidence="10">Vacuolar ATPase assembly integral membrane protein VMA21</fullName>
    </recommendedName>
</protein>
<dbReference type="EMBL" id="WHUW01000503">
    <property type="protein sequence ID" value="KAF8414506.1"/>
    <property type="molecule type" value="Genomic_DNA"/>
</dbReference>
<evidence type="ECO:0000313" key="7">
    <source>
        <dbReference type="EMBL" id="KAF8414506.1"/>
    </source>
</evidence>
<name>A0AAD4BA56_BOLED</name>
<proteinExistence type="predicted"/>
<organism evidence="7 9">
    <name type="scientific">Boletus edulis BED1</name>
    <dbReference type="NCBI Taxonomy" id="1328754"/>
    <lineage>
        <taxon>Eukaryota</taxon>
        <taxon>Fungi</taxon>
        <taxon>Dikarya</taxon>
        <taxon>Basidiomycota</taxon>
        <taxon>Agaricomycotina</taxon>
        <taxon>Agaricomycetes</taxon>
        <taxon>Agaricomycetidae</taxon>
        <taxon>Boletales</taxon>
        <taxon>Boletineae</taxon>
        <taxon>Boletaceae</taxon>
        <taxon>Boletoideae</taxon>
        <taxon>Boletus</taxon>
    </lineage>
</organism>
<evidence type="ECO:0000256" key="4">
    <source>
        <dbReference type="ARBA" id="ARBA00023136"/>
    </source>
</evidence>
<feature type="transmembrane region" description="Helical" evidence="6">
    <location>
        <begin position="52"/>
        <end position="70"/>
    </location>
</feature>
<keyword evidence="4 6" id="KW-0472">Membrane</keyword>
<dbReference type="Proteomes" id="UP001194468">
    <property type="component" value="Unassembled WGS sequence"/>
</dbReference>
<comment type="caution">
    <text evidence="7">The sequence shown here is derived from an EMBL/GenBank/DDBJ whole genome shotgun (WGS) entry which is preliminary data.</text>
</comment>
<evidence type="ECO:0008006" key="10">
    <source>
        <dbReference type="Google" id="ProtNLM"/>
    </source>
</evidence>
<evidence type="ECO:0000313" key="8">
    <source>
        <dbReference type="EMBL" id="KAF8450402.1"/>
    </source>
</evidence>
<dbReference type="EMBL" id="WHUW01000002">
    <property type="protein sequence ID" value="KAF8450402.1"/>
    <property type="molecule type" value="Genomic_DNA"/>
</dbReference>
<evidence type="ECO:0000256" key="5">
    <source>
        <dbReference type="ARBA" id="ARBA00023329"/>
    </source>
</evidence>
<keyword evidence="2" id="KW-0256">Endoplasmic reticulum</keyword>